<dbReference type="EMBL" id="CAJPDS010000058">
    <property type="protein sequence ID" value="CAF9931259.1"/>
    <property type="molecule type" value="Genomic_DNA"/>
</dbReference>
<feature type="region of interest" description="Disordered" evidence="7">
    <location>
        <begin position="143"/>
        <end position="176"/>
    </location>
</feature>
<accession>A0A8H3FXY8</accession>
<reference evidence="8" key="1">
    <citation type="submission" date="2021-03" db="EMBL/GenBank/DDBJ databases">
        <authorList>
            <person name="Tagirdzhanova G."/>
        </authorList>
    </citation>
    <scope>NUCLEOTIDE SEQUENCE</scope>
</reference>
<keyword evidence="9" id="KW-1185">Reference proteome</keyword>
<feature type="region of interest" description="Disordered" evidence="7">
    <location>
        <begin position="88"/>
        <end position="127"/>
    </location>
</feature>
<dbReference type="GO" id="GO:0003714">
    <property type="term" value="F:transcription corepressor activity"/>
    <property type="evidence" value="ECO:0007669"/>
    <property type="project" value="InterPro"/>
</dbReference>
<sequence>MPGSLPQAAPFYNSQANGHPMGNPNSLAHGSPIQIPQAQPAFQQQHSPPSAQHQIPVPGYSLPALNPAIQQQQQSAQAIQDLEREHVREREMELERRQQEQMAQREYERENEMREQQREQHHSPLENHAGSITIQQPVASRIPATLHGPNGILNHQHAGSSMAPNPPSAPLGAPTGPGNVFANGMQTAREPSPRTNFIQQGQQMIPAQQLLNPVGPDAMQQLPAALSQGAQQPILNDALSYLDQVKVRFVDHPDVYNRFLDIMKDFKSQAIDTPGVIDRVSNLFAGHPELIQGFNTFLPPGYRIECGTQDDPNAIRVTTPMGTTVSQMPAGPNRFLSIMGGLQGHENGISVLRQGPYSDAQSSVEWGPQQQGPSEMVTESQFHPNGRLGGIHYGSQSGTGQENGIAFEREDQVTAAEAAHRQEQRGVSNLSHVASAIATNGGSHQLPIAQASPNGGSISAIGAGMAGINNAGSVLAGGNQVGIEKRGPVEFNHAIGYVNKIKTRFSGQPEIYKSFLEILQTYQRESKPIQDVYAQVTQLFSTAPDLLEDFKQFLPESAAQAKAQQQQAAARQATEEAAMLSNVRGDSGYLAGIPSNQTHTPKPEMKMPPVGNFAPPPSAGKESKKRRGGAGSQMTGGAGVPEPVPGSANQNNRNGAVRGATANKVSDNSFQDLDDEWVIL</sequence>
<dbReference type="AlphaFoldDB" id="A0A8H3FXY8"/>
<feature type="compositionally biased region" description="Low complexity" evidence="7">
    <location>
        <begin position="31"/>
        <end position="56"/>
    </location>
</feature>
<evidence type="ECO:0000256" key="3">
    <source>
        <dbReference type="ARBA" id="ARBA00022737"/>
    </source>
</evidence>
<feature type="compositionally biased region" description="Polar residues" evidence="7">
    <location>
        <begin position="12"/>
        <end position="28"/>
    </location>
</feature>
<organism evidence="8 9">
    <name type="scientific">Heterodermia speciosa</name>
    <dbReference type="NCBI Taxonomy" id="116794"/>
    <lineage>
        <taxon>Eukaryota</taxon>
        <taxon>Fungi</taxon>
        <taxon>Dikarya</taxon>
        <taxon>Ascomycota</taxon>
        <taxon>Pezizomycotina</taxon>
        <taxon>Lecanoromycetes</taxon>
        <taxon>OSLEUM clade</taxon>
        <taxon>Lecanoromycetidae</taxon>
        <taxon>Caliciales</taxon>
        <taxon>Physciaceae</taxon>
        <taxon>Heterodermia</taxon>
    </lineage>
</organism>
<dbReference type="InterPro" id="IPR036600">
    <property type="entry name" value="PAH_sf"/>
</dbReference>
<comment type="subcellular location">
    <subcellularLocation>
        <location evidence="1 5">Nucleus</location>
    </subcellularLocation>
</comment>
<evidence type="ECO:0000313" key="8">
    <source>
        <dbReference type="EMBL" id="CAF9931259.1"/>
    </source>
</evidence>
<evidence type="ECO:0000256" key="5">
    <source>
        <dbReference type="PROSITE-ProRule" id="PRU00810"/>
    </source>
</evidence>
<dbReference type="PANTHER" id="PTHR12346:SF0">
    <property type="entry name" value="SIN3A, ISOFORM G"/>
    <property type="match status" value="1"/>
</dbReference>
<dbReference type="PANTHER" id="PTHR12346">
    <property type="entry name" value="SIN3B-RELATED"/>
    <property type="match status" value="1"/>
</dbReference>
<name>A0A8H3FXY8_9LECA</name>
<dbReference type="InterPro" id="IPR003822">
    <property type="entry name" value="PAH"/>
</dbReference>
<evidence type="ECO:0000256" key="6">
    <source>
        <dbReference type="SAM" id="Coils"/>
    </source>
</evidence>
<feature type="region of interest" description="Disordered" evidence="7">
    <location>
        <begin position="588"/>
        <end position="674"/>
    </location>
</feature>
<evidence type="ECO:0000256" key="7">
    <source>
        <dbReference type="SAM" id="MobiDB-lite"/>
    </source>
</evidence>
<evidence type="ECO:0000313" key="9">
    <source>
        <dbReference type="Proteomes" id="UP000664521"/>
    </source>
</evidence>
<dbReference type="OrthoDB" id="10265969at2759"/>
<dbReference type="FunFam" id="1.20.1160.11:FF:000003">
    <property type="entry name" value="Paired amphipathic helix SIN3-like protein"/>
    <property type="match status" value="1"/>
</dbReference>
<feature type="region of interest" description="Disordered" evidence="7">
    <location>
        <begin position="359"/>
        <end position="378"/>
    </location>
</feature>
<dbReference type="GO" id="GO:0033698">
    <property type="term" value="C:Rpd3L complex"/>
    <property type="evidence" value="ECO:0007669"/>
    <property type="project" value="UniProtKB-ARBA"/>
</dbReference>
<evidence type="ECO:0000256" key="1">
    <source>
        <dbReference type="ARBA" id="ARBA00004123"/>
    </source>
</evidence>
<keyword evidence="6" id="KW-0175">Coiled coil</keyword>
<gene>
    <name evidence="8" type="primary">SIN3_1</name>
    <name evidence="8" type="ORF">HETSPECPRED_007840</name>
</gene>
<evidence type="ECO:0000256" key="2">
    <source>
        <dbReference type="ARBA" id="ARBA00022491"/>
    </source>
</evidence>
<feature type="compositionally biased region" description="Basic and acidic residues" evidence="7">
    <location>
        <begin position="88"/>
        <end position="125"/>
    </location>
</feature>
<proteinExistence type="predicted"/>
<dbReference type="InterPro" id="IPR039774">
    <property type="entry name" value="Sin3-like"/>
</dbReference>
<feature type="compositionally biased region" description="Gly residues" evidence="7">
    <location>
        <begin position="629"/>
        <end position="639"/>
    </location>
</feature>
<comment type="caution">
    <text evidence="8">The sequence shown here is derived from an EMBL/GenBank/DDBJ whole genome shotgun (WGS) entry which is preliminary data.</text>
</comment>
<dbReference type="FunFam" id="1.20.1160.11:FF:000001">
    <property type="entry name" value="Paired amphipathic helix protein Sin3"/>
    <property type="match status" value="1"/>
</dbReference>
<dbReference type="SUPFAM" id="SSF47762">
    <property type="entry name" value="PAH2 domain"/>
    <property type="match status" value="2"/>
</dbReference>
<dbReference type="GO" id="GO:0000122">
    <property type="term" value="P:negative regulation of transcription by RNA polymerase II"/>
    <property type="evidence" value="ECO:0007669"/>
    <property type="project" value="TreeGrafter"/>
</dbReference>
<feature type="region of interest" description="Disordered" evidence="7">
    <location>
        <begin position="1"/>
        <end position="63"/>
    </location>
</feature>
<dbReference type="Proteomes" id="UP000664521">
    <property type="component" value="Unassembled WGS sequence"/>
</dbReference>
<feature type="coiled-coil region" evidence="6">
    <location>
        <begin position="556"/>
        <end position="583"/>
    </location>
</feature>
<dbReference type="Pfam" id="PF02671">
    <property type="entry name" value="PAH"/>
    <property type="match status" value="2"/>
</dbReference>
<keyword evidence="3" id="KW-0677">Repeat</keyword>
<dbReference type="PROSITE" id="PS51477">
    <property type="entry name" value="PAH"/>
    <property type="match status" value="2"/>
</dbReference>
<dbReference type="Gene3D" id="1.20.1160.11">
    <property type="entry name" value="Paired amphipathic helix"/>
    <property type="match status" value="2"/>
</dbReference>
<dbReference type="GO" id="GO:0010628">
    <property type="term" value="P:positive regulation of gene expression"/>
    <property type="evidence" value="ECO:0007669"/>
    <property type="project" value="UniProtKB-ARBA"/>
</dbReference>
<keyword evidence="2" id="KW-0678">Repressor</keyword>
<keyword evidence="4 5" id="KW-0539">Nucleus</keyword>
<evidence type="ECO:0000256" key="4">
    <source>
        <dbReference type="ARBA" id="ARBA00023242"/>
    </source>
</evidence>
<protein>
    <submittedName>
        <fullName evidence="8">Transcriptional regulatory protein sin3</fullName>
    </submittedName>
</protein>